<evidence type="ECO:0000313" key="2">
    <source>
        <dbReference type="Proteomes" id="UP000322783"/>
    </source>
</evidence>
<organism evidence="1 2">
    <name type="scientific">Selenomonas caprae</name>
    <dbReference type="NCBI Taxonomy" id="2606905"/>
    <lineage>
        <taxon>Bacteria</taxon>
        <taxon>Bacillati</taxon>
        <taxon>Bacillota</taxon>
        <taxon>Negativicutes</taxon>
        <taxon>Selenomonadales</taxon>
        <taxon>Selenomonadaceae</taxon>
        <taxon>Selenomonas</taxon>
    </lineage>
</organism>
<comment type="caution">
    <text evidence="1">The sequence shown here is derived from an EMBL/GenBank/DDBJ whole genome shotgun (WGS) entry which is preliminary data.</text>
</comment>
<name>A0A5D6WPR7_9FIRM</name>
<dbReference type="InterPro" id="IPR035958">
    <property type="entry name" value="SecB-like_sf"/>
</dbReference>
<evidence type="ECO:0000313" key="1">
    <source>
        <dbReference type="EMBL" id="TYZ29840.1"/>
    </source>
</evidence>
<keyword evidence="2" id="KW-1185">Reference proteome</keyword>
<gene>
    <name evidence="1" type="ORF">FZ041_04445</name>
</gene>
<protein>
    <recommendedName>
        <fullName evidence="3">Preprotein translocase subunit SecB</fullName>
    </recommendedName>
</protein>
<proteinExistence type="predicted"/>
<evidence type="ECO:0008006" key="3">
    <source>
        <dbReference type="Google" id="ProtNLM"/>
    </source>
</evidence>
<sequence length="167" mass="18638">MELFFGGIGTMKKENPLKKEYVLARDTVQLQAVDTVSLSATKIKPITSQHREIALALHKELPKVKQGSNVLRGVVRAEVRVLDESKNCCAILNVVQMGIFKAMEEIDDDEFYHRVDLQLVPQLISYVRSSVSILAAETGLAPLMLPTMDILKSIRNNKKADCKDGEK</sequence>
<dbReference type="SUPFAM" id="SSF54611">
    <property type="entry name" value="SecB-like"/>
    <property type="match status" value="1"/>
</dbReference>
<dbReference type="AlphaFoldDB" id="A0A5D6WPR7"/>
<dbReference type="Proteomes" id="UP000322783">
    <property type="component" value="Unassembled WGS sequence"/>
</dbReference>
<dbReference type="Gene3D" id="3.10.420.10">
    <property type="entry name" value="SecB-like"/>
    <property type="match status" value="1"/>
</dbReference>
<reference evidence="1 2" key="1">
    <citation type="submission" date="2019-08" db="EMBL/GenBank/DDBJ databases">
        <title>Selenomonas sp. mPRGC5 and Selenomonas sp. mPRGC8 isolated from ruminal fluid of dairy goat (Capra hircus).</title>
        <authorList>
            <person name="Poothong S."/>
            <person name="Nuengjamnong C."/>
            <person name="Tanasupawat S."/>
        </authorList>
    </citation>
    <scope>NUCLEOTIDE SEQUENCE [LARGE SCALE GENOMIC DNA]</scope>
    <source>
        <strain evidence="2">mPRGC8</strain>
    </source>
</reference>
<accession>A0A5D6WPR7</accession>
<dbReference type="EMBL" id="VTOZ01000006">
    <property type="protein sequence ID" value="TYZ29840.1"/>
    <property type="molecule type" value="Genomic_DNA"/>
</dbReference>